<organism evidence="2 3">
    <name type="scientific">Termitidicoccus mucosus</name>
    <dbReference type="NCBI Taxonomy" id="1184151"/>
    <lineage>
        <taxon>Bacteria</taxon>
        <taxon>Pseudomonadati</taxon>
        <taxon>Verrucomicrobiota</taxon>
        <taxon>Opitutia</taxon>
        <taxon>Opitutales</taxon>
        <taxon>Opitutaceae</taxon>
        <taxon>Termitidicoccus</taxon>
    </lineage>
</organism>
<sequence>MKIPNLENPNPKKIPNLKIRNSKNNTGTGAAHSLSSPVAVHCHPSKHVTARWFASTGIGADFFEIWIFRDSEFFWDCQASRFARKGFRDLKFCH</sequence>
<evidence type="ECO:0000313" key="2">
    <source>
        <dbReference type="EMBL" id="OAM89217.1"/>
    </source>
</evidence>
<accession>A0A178IIY2</accession>
<protein>
    <submittedName>
        <fullName evidence="2">Uncharacterized protein</fullName>
    </submittedName>
</protein>
<evidence type="ECO:0000313" key="3">
    <source>
        <dbReference type="Proteomes" id="UP000078486"/>
    </source>
</evidence>
<gene>
    <name evidence="2" type="ORF">AW736_14285</name>
</gene>
<evidence type="ECO:0000256" key="1">
    <source>
        <dbReference type="SAM" id="MobiDB-lite"/>
    </source>
</evidence>
<comment type="caution">
    <text evidence="2">The sequence shown here is derived from an EMBL/GenBank/DDBJ whole genome shotgun (WGS) entry which is preliminary data.</text>
</comment>
<proteinExistence type="predicted"/>
<feature type="compositionally biased region" description="Polar residues" evidence="1">
    <location>
        <begin position="22"/>
        <end position="32"/>
    </location>
</feature>
<dbReference type="Proteomes" id="UP000078486">
    <property type="component" value="Unassembled WGS sequence"/>
</dbReference>
<reference evidence="2 3" key="1">
    <citation type="submission" date="2016-01" db="EMBL/GenBank/DDBJ databases">
        <title>High potential of lignocellulose degradation of a new Verrucomicrobia species.</title>
        <authorList>
            <person name="Wang Y."/>
            <person name="Shi Y."/>
            <person name="Qiu Z."/>
            <person name="Liu S."/>
            <person name="Yang H."/>
        </authorList>
    </citation>
    <scope>NUCLEOTIDE SEQUENCE [LARGE SCALE GENOMIC DNA]</scope>
    <source>
        <strain evidence="2 3">TSB47</strain>
    </source>
</reference>
<name>A0A178IIY2_9BACT</name>
<keyword evidence="3" id="KW-1185">Reference proteome</keyword>
<feature type="region of interest" description="Disordered" evidence="1">
    <location>
        <begin position="1"/>
        <end position="32"/>
    </location>
</feature>
<dbReference type="EMBL" id="LRRQ01000102">
    <property type="protein sequence ID" value="OAM89217.1"/>
    <property type="molecule type" value="Genomic_DNA"/>
</dbReference>
<dbReference type="STRING" id="1184151.AW736_14285"/>
<dbReference type="AlphaFoldDB" id="A0A178IIY2"/>